<keyword evidence="3 11" id="KW-0813">Transport</keyword>
<dbReference type="Proteomes" id="UP000008854">
    <property type="component" value="Unassembled WGS sequence"/>
</dbReference>
<accession>A0A5K4F922</accession>
<evidence type="ECO:0000256" key="8">
    <source>
        <dbReference type="ARBA" id="ARBA00022989"/>
    </source>
</evidence>
<sequence>MLKYVYYKILRYPSRFVGAAAASAFAFEFLFFNGLDKIYFHVNKGLLFKDVMASIKQKEEEE</sequence>
<evidence type="ECO:0000313" key="13">
    <source>
        <dbReference type="WBParaSite" id="Smp_327730.1"/>
    </source>
</evidence>
<comment type="subunit">
    <text evidence="11">Component of the ubiquinol-cytochrome c oxidoreductase (cytochrome b-c1 complex, complex III, CIII), a multisubunit enzyme composed of 3 respiratory subunits cytochrome b, cytochrome c1 and Rieske protein, 2 core protein subunits, and additional low-molecular weight protein subunits.</text>
</comment>
<keyword evidence="6 11" id="KW-0999">Mitochondrion inner membrane</keyword>
<keyword evidence="12" id="KW-1185">Reference proteome</keyword>
<evidence type="ECO:0000256" key="4">
    <source>
        <dbReference type="ARBA" id="ARBA00022660"/>
    </source>
</evidence>
<evidence type="ECO:0000256" key="10">
    <source>
        <dbReference type="ARBA" id="ARBA00023136"/>
    </source>
</evidence>
<keyword evidence="5 11" id="KW-0812">Transmembrane</keyword>
<reference evidence="13" key="2">
    <citation type="submission" date="2019-11" db="UniProtKB">
        <authorList>
            <consortium name="WormBaseParasite"/>
        </authorList>
    </citation>
    <scope>IDENTIFICATION</scope>
    <source>
        <strain evidence="13">Puerto Rican</strain>
    </source>
</reference>
<evidence type="ECO:0000256" key="3">
    <source>
        <dbReference type="ARBA" id="ARBA00022448"/>
    </source>
</evidence>
<dbReference type="InterPro" id="IPR036656">
    <property type="entry name" value="QCR9_sf"/>
</dbReference>
<evidence type="ECO:0000256" key="1">
    <source>
        <dbReference type="ARBA" id="ARBA00004434"/>
    </source>
</evidence>
<evidence type="ECO:0000256" key="2">
    <source>
        <dbReference type="ARBA" id="ARBA00007856"/>
    </source>
</evidence>
<evidence type="ECO:0000256" key="6">
    <source>
        <dbReference type="ARBA" id="ARBA00022792"/>
    </source>
</evidence>
<dbReference type="AlphaFoldDB" id="A0A5K4F922"/>
<dbReference type="SUPFAM" id="SSF81514">
    <property type="entry name" value="Subunit X (non-heme 7 kDa protein) of cytochrome bc1 complex (Ubiquinol-cytochrome c reductase)"/>
    <property type="match status" value="1"/>
</dbReference>
<evidence type="ECO:0000256" key="7">
    <source>
        <dbReference type="ARBA" id="ARBA00022982"/>
    </source>
</evidence>
<comment type="function">
    <text evidence="11">Component of the ubiquinol-cytochrome c oxidoreductase, a multisubunit transmembrane complex that is part of the mitochondrial electron transport chain which drives oxidative phosphorylation. The complex plays an important role in the uptake of multiple carbon sources present in different host niches.</text>
</comment>
<dbReference type="WBParaSite" id="Smp_327730.1">
    <property type="protein sequence ID" value="Smp_327730.1"/>
    <property type="gene ID" value="Smp_327730"/>
</dbReference>
<organism evidence="12 13">
    <name type="scientific">Schistosoma mansoni</name>
    <name type="common">Blood fluke</name>
    <dbReference type="NCBI Taxonomy" id="6183"/>
    <lineage>
        <taxon>Eukaryota</taxon>
        <taxon>Metazoa</taxon>
        <taxon>Spiralia</taxon>
        <taxon>Lophotrochozoa</taxon>
        <taxon>Platyhelminthes</taxon>
        <taxon>Trematoda</taxon>
        <taxon>Digenea</taxon>
        <taxon>Strigeidida</taxon>
        <taxon>Schistosomatoidea</taxon>
        <taxon>Schistosomatidae</taxon>
        <taxon>Schistosoma</taxon>
    </lineage>
</organism>
<feature type="transmembrane region" description="Helical" evidence="11">
    <location>
        <begin position="12"/>
        <end position="32"/>
    </location>
</feature>
<dbReference type="Gene3D" id="1.20.5.260">
    <property type="entry name" value="Cytochrome b-c1 complex subunit 9"/>
    <property type="match status" value="1"/>
</dbReference>
<evidence type="ECO:0000256" key="5">
    <source>
        <dbReference type="ARBA" id="ARBA00022692"/>
    </source>
</evidence>
<dbReference type="GO" id="GO:0006122">
    <property type="term" value="P:mitochondrial electron transport, ubiquinol to cytochrome c"/>
    <property type="evidence" value="ECO:0007669"/>
    <property type="project" value="UniProtKB-UniRule"/>
</dbReference>
<proteinExistence type="inferred from homology"/>
<evidence type="ECO:0000256" key="9">
    <source>
        <dbReference type="ARBA" id="ARBA00023128"/>
    </source>
</evidence>
<dbReference type="InParanoid" id="A0A5K4F922"/>
<reference evidence="12" key="1">
    <citation type="journal article" date="2012" name="PLoS Negl. Trop. Dis.">
        <title>A systematically improved high quality genome and transcriptome of the human blood fluke Schistosoma mansoni.</title>
        <authorList>
            <person name="Protasio A.V."/>
            <person name="Tsai I.J."/>
            <person name="Babbage A."/>
            <person name="Nichol S."/>
            <person name="Hunt M."/>
            <person name="Aslett M.A."/>
            <person name="De Silva N."/>
            <person name="Velarde G.S."/>
            <person name="Anderson T.J."/>
            <person name="Clark R.C."/>
            <person name="Davidson C."/>
            <person name="Dillon G.P."/>
            <person name="Holroyd N.E."/>
            <person name="LoVerde P.T."/>
            <person name="Lloyd C."/>
            <person name="McQuillan J."/>
            <person name="Oliveira G."/>
            <person name="Otto T.D."/>
            <person name="Parker-Manuel S.J."/>
            <person name="Quail M.A."/>
            <person name="Wilson R.A."/>
            <person name="Zerlotini A."/>
            <person name="Dunne D.W."/>
            <person name="Berriman M."/>
        </authorList>
    </citation>
    <scope>NUCLEOTIDE SEQUENCE [LARGE SCALE GENOMIC DNA]</scope>
    <source>
        <strain evidence="12">Puerto Rican</strain>
    </source>
</reference>
<comment type="subcellular location">
    <subcellularLocation>
        <location evidence="1 11">Mitochondrion inner membrane</location>
        <topology evidence="1 11">Single-pass membrane protein</topology>
    </subcellularLocation>
</comment>
<comment type="similarity">
    <text evidence="2 11">Belongs to the UQCR10/QCR9 family.</text>
</comment>
<name>A0A5K4F922_SCHMA</name>
<protein>
    <recommendedName>
        <fullName evidence="11">Complex III subunit 9</fullName>
    </recommendedName>
</protein>
<dbReference type="GO" id="GO:0005743">
    <property type="term" value="C:mitochondrial inner membrane"/>
    <property type="evidence" value="ECO:0007669"/>
    <property type="project" value="UniProtKB-SubCell"/>
</dbReference>
<keyword evidence="10 11" id="KW-0472">Membrane</keyword>
<evidence type="ECO:0000313" key="12">
    <source>
        <dbReference type="Proteomes" id="UP000008854"/>
    </source>
</evidence>
<evidence type="ECO:0000256" key="11">
    <source>
        <dbReference type="RuleBase" id="RU368056"/>
    </source>
</evidence>
<keyword evidence="7 11" id="KW-0249">Electron transport</keyword>
<dbReference type="Pfam" id="PF05365">
    <property type="entry name" value="UCR_UQCRX_QCR9"/>
    <property type="match status" value="1"/>
</dbReference>
<keyword evidence="4 11" id="KW-0679">Respiratory chain</keyword>
<keyword evidence="8 11" id="KW-1133">Transmembrane helix</keyword>
<dbReference type="InterPro" id="IPR008027">
    <property type="entry name" value="QCR9"/>
</dbReference>
<keyword evidence="9 11" id="KW-0496">Mitochondrion</keyword>
<dbReference type="GO" id="GO:0045275">
    <property type="term" value="C:respiratory chain complex III"/>
    <property type="evidence" value="ECO:0007669"/>
    <property type="project" value="UniProtKB-UniRule"/>
</dbReference>